<keyword evidence="6" id="KW-0804">Transcription</keyword>
<dbReference type="CDD" id="cd00018">
    <property type="entry name" value="AP2"/>
    <property type="match status" value="1"/>
</dbReference>
<dbReference type="GO" id="GO:0045893">
    <property type="term" value="P:positive regulation of DNA-templated transcription"/>
    <property type="evidence" value="ECO:0007669"/>
    <property type="project" value="TreeGrafter"/>
</dbReference>
<protein>
    <recommendedName>
        <fullName evidence="10">AP2/ERF domain-containing protein</fullName>
    </recommendedName>
</protein>
<dbReference type="SUPFAM" id="SSF54171">
    <property type="entry name" value="DNA-binding domain"/>
    <property type="match status" value="1"/>
</dbReference>
<dbReference type="Proteomes" id="UP001154282">
    <property type="component" value="Unassembled WGS sequence"/>
</dbReference>
<name>A0AAV0K2Z1_9ROSI</name>
<evidence type="ECO:0000313" key="11">
    <source>
        <dbReference type="EMBL" id="CAI0416163.1"/>
    </source>
</evidence>
<dbReference type="SMART" id="SM00380">
    <property type="entry name" value="AP2"/>
    <property type="match status" value="1"/>
</dbReference>
<dbReference type="PRINTS" id="PR00367">
    <property type="entry name" value="ETHRSPELEMNT"/>
</dbReference>
<comment type="similarity">
    <text evidence="8">Belongs to the AP2/ERF transcription factor family. ERF subfamily.</text>
</comment>
<reference evidence="11" key="1">
    <citation type="submission" date="2022-08" db="EMBL/GenBank/DDBJ databases">
        <authorList>
            <person name="Gutierrez-Valencia J."/>
        </authorList>
    </citation>
    <scope>NUCLEOTIDE SEQUENCE</scope>
</reference>
<dbReference type="PROSITE" id="PS51032">
    <property type="entry name" value="AP2_ERF"/>
    <property type="match status" value="1"/>
</dbReference>
<keyword evidence="5" id="KW-0010">Activator</keyword>
<keyword evidence="12" id="KW-1185">Reference proteome</keyword>
<dbReference type="FunFam" id="3.30.730.10:FF:000001">
    <property type="entry name" value="Ethylene-responsive transcription factor 2"/>
    <property type="match status" value="1"/>
</dbReference>
<evidence type="ECO:0000256" key="4">
    <source>
        <dbReference type="ARBA" id="ARBA00023125"/>
    </source>
</evidence>
<dbReference type="EMBL" id="CAMGYJ010000005">
    <property type="protein sequence ID" value="CAI0416163.1"/>
    <property type="molecule type" value="Genomic_DNA"/>
</dbReference>
<evidence type="ECO:0000256" key="5">
    <source>
        <dbReference type="ARBA" id="ARBA00023159"/>
    </source>
</evidence>
<keyword evidence="4" id="KW-0238">DNA-binding</keyword>
<dbReference type="Pfam" id="PF00847">
    <property type="entry name" value="AP2"/>
    <property type="match status" value="1"/>
</dbReference>
<dbReference type="PANTHER" id="PTHR31241">
    <property type="entry name" value="DEHYDRATION-RESPONSIVE ELEMENT-BINDING PROTEIN 2C"/>
    <property type="match status" value="1"/>
</dbReference>
<proteinExistence type="inferred from homology"/>
<feature type="compositionally biased region" description="Polar residues" evidence="9">
    <location>
        <begin position="105"/>
        <end position="119"/>
    </location>
</feature>
<dbReference type="PANTHER" id="PTHR31241:SF62">
    <property type="entry name" value="DEHYDRATION-RESPONSIVE ELEMENT-BINDING PROTEIN 2D"/>
    <property type="match status" value="1"/>
</dbReference>
<comment type="caution">
    <text evidence="11">The sequence shown here is derived from an EMBL/GenBank/DDBJ whole genome shotgun (WGS) entry which is preliminary data.</text>
</comment>
<evidence type="ECO:0000256" key="7">
    <source>
        <dbReference type="ARBA" id="ARBA00023242"/>
    </source>
</evidence>
<evidence type="ECO:0000256" key="1">
    <source>
        <dbReference type="ARBA" id="ARBA00004123"/>
    </source>
</evidence>
<dbReference type="GO" id="GO:0006950">
    <property type="term" value="P:response to stress"/>
    <property type="evidence" value="ECO:0007669"/>
    <property type="project" value="TreeGrafter"/>
</dbReference>
<gene>
    <name evidence="11" type="ORF">LITE_LOCUS16874</name>
</gene>
<comment type="subcellular location">
    <subcellularLocation>
        <location evidence="1">Nucleus</location>
    </subcellularLocation>
</comment>
<feature type="compositionally biased region" description="Basic residues" evidence="9">
    <location>
        <begin position="159"/>
        <end position="174"/>
    </location>
</feature>
<dbReference type="InterPro" id="IPR001471">
    <property type="entry name" value="AP2/ERF_dom"/>
</dbReference>
<dbReference type="AlphaFoldDB" id="A0AAV0K2Z1"/>
<feature type="region of interest" description="Disordered" evidence="9">
    <location>
        <begin position="157"/>
        <end position="184"/>
    </location>
</feature>
<evidence type="ECO:0000256" key="6">
    <source>
        <dbReference type="ARBA" id="ARBA00023163"/>
    </source>
</evidence>
<dbReference type="Gene3D" id="3.30.730.10">
    <property type="entry name" value="AP2/ERF domain"/>
    <property type="match status" value="1"/>
</dbReference>
<evidence type="ECO:0000256" key="2">
    <source>
        <dbReference type="ARBA" id="ARBA00023015"/>
    </source>
</evidence>
<evidence type="ECO:0000256" key="3">
    <source>
        <dbReference type="ARBA" id="ARBA00023016"/>
    </source>
</evidence>
<evidence type="ECO:0000256" key="9">
    <source>
        <dbReference type="SAM" id="MobiDB-lite"/>
    </source>
</evidence>
<dbReference type="InterPro" id="IPR036955">
    <property type="entry name" value="AP2/ERF_dom_sf"/>
</dbReference>
<evidence type="ECO:0000259" key="10">
    <source>
        <dbReference type="PROSITE" id="PS51032"/>
    </source>
</evidence>
<evidence type="ECO:0000256" key="8">
    <source>
        <dbReference type="ARBA" id="ARBA00024343"/>
    </source>
</evidence>
<feature type="domain" description="AP2/ERF" evidence="10">
    <location>
        <begin position="186"/>
        <end position="243"/>
    </location>
</feature>
<evidence type="ECO:0000313" key="12">
    <source>
        <dbReference type="Proteomes" id="UP001154282"/>
    </source>
</evidence>
<dbReference type="InterPro" id="IPR016177">
    <property type="entry name" value="DNA-bd_dom_sf"/>
</dbReference>
<keyword evidence="3" id="KW-0346">Stress response</keyword>
<accession>A0AAV0K2Z1</accession>
<feature type="region of interest" description="Disordered" evidence="9">
    <location>
        <begin position="105"/>
        <end position="130"/>
    </location>
</feature>
<keyword evidence="2" id="KW-0805">Transcription regulation</keyword>
<dbReference type="GO" id="GO:0003700">
    <property type="term" value="F:DNA-binding transcription factor activity"/>
    <property type="evidence" value="ECO:0007669"/>
    <property type="project" value="InterPro"/>
</dbReference>
<sequence>MTTPNSVYRRRGSVVTDDDSHPTLQSQKTARWCHVAHMHASLIPDCRLLHRDWVVRNTWRVAESPRGEKARLVSASSSASFPARLLDYMCTEGFHRSPAVDNTSDMGGFNQASTAACSDSTRKRRRRTGTESVVETLKKWKQYNEYLDTCADGGATGKKSGRKVPAKGSKKGCMKGKGGPENSQCKYRGVRQRTWGKWVAEIREPNKGPRLWLGTFPTAYEAALAYDDAARAMYGPYARLNHPDISRAATTSSSNGYYSAMTPGGYSSISTTTSSNHSEVCENEDDAKDWVVPDGEGESKARSHLVVEVSPSSAVKEECQTLDNKNEVSGHDEASLKSEVKEAPLDVKDYEWQNFTMDEMFSIEDLLSALENQPLEGGLNNGGGGGCLFSGNNQIQEQDARFIGGSQHKEPVPLFPAAADDFNFDFLEPGRQEDNTVPVDDQGYFSLGLSDLGFEDL</sequence>
<dbReference type="GO" id="GO:0005634">
    <property type="term" value="C:nucleus"/>
    <property type="evidence" value="ECO:0007669"/>
    <property type="project" value="UniProtKB-SubCell"/>
</dbReference>
<organism evidence="11 12">
    <name type="scientific">Linum tenue</name>
    <dbReference type="NCBI Taxonomy" id="586396"/>
    <lineage>
        <taxon>Eukaryota</taxon>
        <taxon>Viridiplantae</taxon>
        <taxon>Streptophyta</taxon>
        <taxon>Embryophyta</taxon>
        <taxon>Tracheophyta</taxon>
        <taxon>Spermatophyta</taxon>
        <taxon>Magnoliopsida</taxon>
        <taxon>eudicotyledons</taxon>
        <taxon>Gunneridae</taxon>
        <taxon>Pentapetalae</taxon>
        <taxon>rosids</taxon>
        <taxon>fabids</taxon>
        <taxon>Malpighiales</taxon>
        <taxon>Linaceae</taxon>
        <taxon>Linum</taxon>
    </lineage>
</organism>
<keyword evidence="7" id="KW-0539">Nucleus</keyword>
<feature type="region of interest" description="Disordered" evidence="9">
    <location>
        <begin position="1"/>
        <end position="25"/>
    </location>
</feature>
<dbReference type="GO" id="GO:0000976">
    <property type="term" value="F:transcription cis-regulatory region binding"/>
    <property type="evidence" value="ECO:0007669"/>
    <property type="project" value="TreeGrafter"/>
</dbReference>